<dbReference type="EMBL" id="BNEC01000003">
    <property type="protein sequence ID" value="GHI68672.1"/>
    <property type="molecule type" value="Genomic_DNA"/>
</dbReference>
<feature type="region of interest" description="Disordered" evidence="1">
    <location>
        <begin position="1"/>
        <end position="23"/>
    </location>
</feature>
<gene>
    <name evidence="2" type="ORF">Snoj_25900</name>
</gene>
<accession>A0ABQ3SL32</accession>
<sequence length="92" mass="9788">MHVEADRLNTPSERPSSQAQPTPCAVALPATLSRFATHLEMHRGLVLARPGETAAGTAHAHARAALDALPPEKHSLTLGLPVREVEQSRVSV</sequence>
<evidence type="ECO:0000256" key="1">
    <source>
        <dbReference type="SAM" id="MobiDB-lite"/>
    </source>
</evidence>
<dbReference type="Proteomes" id="UP000613974">
    <property type="component" value="Unassembled WGS sequence"/>
</dbReference>
<evidence type="ECO:0000313" key="2">
    <source>
        <dbReference type="EMBL" id="GHI68672.1"/>
    </source>
</evidence>
<keyword evidence="3" id="KW-1185">Reference proteome</keyword>
<reference evidence="3" key="1">
    <citation type="submission" date="2023-07" db="EMBL/GenBank/DDBJ databases">
        <title>Whole genome shotgun sequence of Streptomyces nojiriensis NBRC 13794.</title>
        <authorList>
            <person name="Komaki H."/>
            <person name="Tamura T."/>
        </authorList>
    </citation>
    <scope>NUCLEOTIDE SEQUENCE [LARGE SCALE GENOMIC DNA]</scope>
    <source>
        <strain evidence="3">NBRC 13794</strain>
    </source>
</reference>
<protein>
    <submittedName>
        <fullName evidence="2">Uncharacterized protein</fullName>
    </submittedName>
</protein>
<evidence type="ECO:0000313" key="3">
    <source>
        <dbReference type="Proteomes" id="UP000613974"/>
    </source>
</evidence>
<name>A0ABQ3SL32_9ACTN</name>
<organism evidence="2 3">
    <name type="scientific">Streptomyces nojiriensis</name>
    <dbReference type="NCBI Taxonomy" id="66374"/>
    <lineage>
        <taxon>Bacteria</taxon>
        <taxon>Bacillati</taxon>
        <taxon>Actinomycetota</taxon>
        <taxon>Actinomycetes</taxon>
        <taxon>Kitasatosporales</taxon>
        <taxon>Streptomycetaceae</taxon>
        <taxon>Streptomyces</taxon>
    </lineage>
</organism>
<feature type="compositionally biased region" description="Polar residues" evidence="1">
    <location>
        <begin position="9"/>
        <end position="21"/>
    </location>
</feature>
<comment type="caution">
    <text evidence="2">The sequence shown here is derived from an EMBL/GenBank/DDBJ whole genome shotgun (WGS) entry which is preliminary data.</text>
</comment>
<proteinExistence type="predicted"/>